<dbReference type="SUPFAM" id="SSF52096">
    <property type="entry name" value="ClpP/crotonase"/>
    <property type="match status" value="1"/>
</dbReference>
<evidence type="ECO:0000256" key="1">
    <source>
        <dbReference type="ARBA" id="ARBA00005254"/>
    </source>
</evidence>
<dbReference type="Proteomes" id="UP000184079">
    <property type="component" value="Unassembled WGS sequence"/>
</dbReference>
<evidence type="ECO:0000256" key="3">
    <source>
        <dbReference type="RuleBase" id="RU003707"/>
    </source>
</evidence>
<dbReference type="InterPro" id="IPR018376">
    <property type="entry name" value="Enoyl-CoA_hyd/isom_CS"/>
</dbReference>
<dbReference type="Gene3D" id="1.10.12.10">
    <property type="entry name" value="Lyase 2-enoyl-coa Hydratase, Chain A, domain 2"/>
    <property type="match status" value="1"/>
</dbReference>
<reference evidence="5" key="1">
    <citation type="submission" date="2016-11" db="EMBL/GenBank/DDBJ databases">
        <authorList>
            <person name="Varghese N."/>
            <person name="Submissions S."/>
        </authorList>
    </citation>
    <scope>NUCLEOTIDE SEQUENCE [LARGE SCALE GENOMIC DNA]</scope>
    <source>
        <strain evidence="5">CGMCC 1.6496</strain>
    </source>
</reference>
<dbReference type="GO" id="GO:0016836">
    <property type="term" value="F:hydro-lyase activity"/>
    <property type="evidence" value="ECO:0007669"/>
    <property type="project" value="UniProtKB-ARBA"/>
</dbReference>
<dbReference type="InterPro" id="IPR029045">
    <property type="entry name" value="ClpP/crotonase-like_dom_sf"/>
</dbReference>
<dbReference type="CDD" id="cd06558">
    <property type="entry name" value="crotonase-like"/>
    <property type="match status" value="1"/>
</dbReference>
<dbReference type="RefSeq" id="WP_073008757.1">
    <property type="nucleotide sequence ID" value="NZ_FQXD01000008.1"/>
</dbReference>
<dbReference type="FunFam" id="3.90.226.10:FF:000009">
    <property type="entry name" value="Carnitinyl-CoA dehydratase"/>
    <property type="match status" value="1"/>
</dbReference>
<organism evidence="4 5">
    <name type="scientific">Virgibacillus chiguensis</name>
    <dbReference type="NCBI Taxonomy" id="411959"/>
    <lineage>
        <taxon>Bacteria</taxon>
        <taxon>Bacillati</taxon>
        <taxon>Bacillota</taxon>
        <taxon>Bacilli</taxon>
        <taxon>Bacillales</taxon>
        <taxon>Bacillaceae</taxon>
        <taxon>Virgibacillus</taxon>
    </lineage>
</organism>
<dbReference type="PANTHER" id="PTHR11941:SF54">
    <property type="entry name" value="ENOYL-COA HYDRATASE, MITOCHONDRIAL"/>
    <property type="match status" value="1"/>
</dbReference>
<dbReference type="InterPro" id="IPR014748">
    <property type="entry name" value="Enoyl-CoA_hydra_C"/>
</dbReference>
<dbReference type="FunFam" id="1.10.12.10:FF:000001">
    <property type="entry name" value="Probable enoyl-CoA hydratase, mitochondrial"/>
    <property type="match status" value="1"/>
</dbReference>
<dbReference type="PANTHER" id="PTHR11941">
    <property type="entry name" value="ENOYL-COA HYDRATASE-RELATED"/>
    <property type="match status" value="1"/>
</dbReference>
<comment type="similarity">
    <text evidence="1 3">Belongs to the enoyl-CoA hydratase/isomerase family.</text>
</comment>
<dbReference type="InterPro" id="IPR001753">
    <property type="entry name" value="Enoyl-CoA_hydra/iso"/>
</dbReference>
<proteinExistence type="inferred from homology"/>
<dbReference type="AlphaFoldDB" id="A0A1M5TRJ5"/>
<evidence type="ECO:0000313" key="4">
    <source>
        <dbReference type="EMBL" id="SHH53023.1"/>
    </source>
</evidence>
<keyword evidence="5" id="KW-1185">Reference proteome</keyword>
<evidence type="ECO:0000313" key="5">
    <source>
        <dbReference type="Proteomes" id="UP000184079"/>
    </source>
</evidence>
<dbReference type="Pfam" id="PF00378">
    <property type="entry name" value="ECH_1"/>
    <property type="match status" value="1"/>
</dbReference>
<sequence>MSNVLLETKERIAYVTINRPEVLNCFNYSTLLELERVIEDLSINQEIWAVVITGRGEKAFSAGADLKERRQLGNKEVIRNVKKISSVFEQVANLPQPTIALMNGYALGGGLELALACDFRIAVSYATMGLTETSMGIIPGAGGTQRLPRLIGQAKAMELILLAKQISANEALEYGLVHKVVEQEKLFESCELFVESIVRMPQIAIRQAKFAIQHGMNTDLKTGIKIEESAYHRTIPTKDRVEALTAFYEKRPSQFVGE</sequence>
<name>A0A1M5TRJ5_9BACI</name>
<accession>A0A1M5TRJ5</accession>
<dbReference type="EMBL" id="FQXD01000008">
    <property type="protein sequence ID" value="SHH53023.1"/>
    <property type="molecule type" value="Genomic_DNA"/>
</dbReference>
<dbReference type="OrthoDB" id="9775794at2"/>
<dbReference type="PROSITE" id="PS00166">
    <property type="entry name" value="ENOYL_COA_HYDRATASE"/>
    <property type="match status" value="1"/>
</dbReference>
<protein>
    <submittedName>
        <fullName evidence="4">Enoyl-CoA hydratase/carnithine racemase</fullName>
    </submittedName>
</protein>
<keyword evidence="2" id="KW-0456">Lyase</keyword>
<dbReference type="Gene3D" id="3.90.226.10">
    <property type="entry name" value="2-enoyl-CoA Hydratase, Chain A, domain 1"/>
    <property type="match status" value="1"/>
</dbReference>
<evidence type="ECO:0000256" key="2">
    <source>
        <dbReference type="ARBA" id="ARBA00023239"/>
    </source>
</evidence>
<gene>
    <name evidence="4" type="ORF">SAMN05421807_108102</name>
</gene>
<dbReference type="GO" id="GO:0006635">
    <property type="term" value="P:fatty acid beta-oxidation"/>
    <property type="evidence" value="ECO:0007669"/>
    <property type="project" value="TreeGrafter"/>
</dbReference>